<gene>
    <name evidence="3" type="ORF">FIBSPDRAFT_873589</name>
    <name evidence="2" type="ORF">FIBSPDRAFT_879685</name>
</gene>
<evidence type="ECO:0000313" key="3">
    <source>
        <dbReference type="EMBL" id="KZP09426.1"/>
    </source>
</evidence>
<keyword evidence="4" id="KW-1185">Reference proteome</keyword>
<evidence type="ECO:0000313" key="2">
    <source>
        <dbReference type="EMBL" id="KZP03192.1"/>
    </source>
</evidence>
<accession>A0A167TR04</accession>
<evidence type="ECO:0000256" key="1">
    <source>
        <dbReference type="SAM" id="SignalP"/>
    </source>
</evidence>
<evidence type="ECO:0000313" key="4">
    <source>
        <dbReference type="Proteomes" id="UP000076532"/>
    </source>
</evidence>
<proteinExistence type="predicted"/>
<sequence>MLSFRTAFAAALALAAFKAVHARPFVCPINVESCPCGVDPGLLPPCYIGSCLPYSIAEGVLSCIVSPTA</sequence>
<dbReference type="EMBL" id="KV418141">
    <property type="protein sequence ID" value="KZP03192.1"/>
    <property type="molecule type" value="Genomic_DNA"/>
</dbReference>
<dbReference type="Proteomes" id="UP000076532">
    <property type="component" value="Unassembled WGS sequence"/>
</dbReference>
<keyword evidence="1" id="KW-0732">Signal</keyword>
<feature type="signal peptide" evidence="1">
    <location>
        <begin position="1"/>
        <end position="22"/>
    </location>
</feature>
<dbReference type="AlphaFoldDB" id="A0A167TR04"/>
<dbReference type="EMBL" id="KV417700">
    <property type="protein sequence ID" value="KZP09426.1"/>
    <property type="molecule type" value="Genomic_DNA"/>
</dbReference>
<name>A0A167TR04_9AGAM</name>
<feature type="chain" id="PRO_5007997471" evidence="1">
    <location>
        <begin position="23"/>
        <end position="69"/>
    </location>
</feature>
<protein>
    <submittedName>
        <fullName evidence="2">Uncharacterized protein</fullName>
    </submittedName>
</protein>
<organism evidence="2 4">
    <name type="scientific">Athelia psychrophila</name>
    <dbReference type="NCBI Taxonomy" id="1759441"/>
    <lineage>
        <taxon>Eukaryota</taxon>
        <taxon>Fungi</taxon>
        <taxon>Dikarya</taxon>
        <taxon>Basidiomycota</taxon>
        <taxon>Agaricomycotina</taxon>
        <taxon>Agaricomycetes</taxon>
        <taxon>Agaricomycetidae</taxon>
        <taxon>Atheliales</taxon>
        <taxon>Atheliaceae</taxon>
        <taxon>Athelia</taxon>
    </lineage>
</organism>
<reference evidence="2 4" key="1">
    <citation type="journal article" date="2016" name="Mol. Biol. Evol.">
        <title>Comparative Genomics of Early-Diverging Mushroom-Forming Fungi Provides Insights into the Origins of Lignocellulose Decay Capabilities.</title>
        <authorList>
            <person name="Nagy L.G."/>
            <person name="Riley R."/>
            <person name="Tritt A."/>
            <person name="Adam C."/>
            <person name="Daum C."/>
            <person name="Floudas D."/>
            <person name="Sun H."/>
            <person name="Yadav J.S."/>
            <person name="Pangilinan J."/>
            <person name="Larsson K.H."/>
            <person name="Matsuura K."/>
            <person name="Barry K."/>
            <person name="Labutti K."/>
            <person name="Kuo R."/>
            <person name="Ohm R.A."/>
            <person name="Bhattacharya S.S."/>
            <person name="Shirouzu T."/>
            <person name="Yoshinaga Y."/>
            <person name="Martin F.M."/>
            <person name="Grigoriev I.V."/>
            <person name="Hibbett D.S."/>
        </authorList>
    </citation>
    <scope>NUCLEOTIDE SEQUENCE [LARGE SCALE GENOMIC DNA]</scope>
    <source>
        <strain evidence="2 4">CBS 109695</strain>
    </source>
</reference>